<name>A0A1S7LNK9_MAGMO</name>
<evidence type="ECO:0000313" key="2">
    <source>
        <dbReference type="EMBL" id="CRH07734.1"/>
    </source>
</evidence>
<proteinExistence type="predicted"/>
<reference evidence="2" key="1">
    <citation type="submission" date="2015-04" db="EMBL/GenBank/DDBJ databases">
        <authorList>
            <person name="Syromyatnikov M.Y."/>
            <person name="Popov V.N."/>
        </authorList>
    </citation>
    <scope>NUCLEOTIDE SEQUENCE</scope>
    <source>
        <strain evidence="2">MO-1</strain>
    </source>
</reference>
<evidence type="ECO:0000256" key="1">
    <source>
        <dbReference type="SAM" id="MobiDB-lite"/>
    </source>
</evidence>
<accession>A0A1S7LNK9</accession>
<organism evidence="2">
    <name type="scientific">Magnetococcus massalia (strain MO-1)</name>
    <dbReference type="NCBI Taxonomy" id="451514"/>
    <lineage>
        <taxon>Bacteria</taxon>
        <taxon>Pseudomonadati</taxon>
        <taxon>Pseudomonadota</taxon>
        <taxon>Magnetococcia</taxon>
        <taxon>Magnetococcales</taxon>
        <taxon>Magnetococcaceae</taxon>
        <taxon>Magnetococcus</taxon>
    </lineage>
</organism>
<dbReference type="EMBL" id="LO017727">
    <property type="protein sequence ID" value="CRH07734.1"/>
    <property type="molecule type" value="Genomic_DNA"/>
</dbReference>
<feature type="region of interest" description="Disordered" evidence="1">
    <location>
        <begin position="74"/>
        <end position="102"/>
    </location>
</feature>
<dbReference type="AlphaFoldDB" id="A0A1S7LNK9"/>
<gene>
    <name evidence="2" type="ORF">MAGMO_3601</name>
</gene>
<protein>
    <submittedName>
        <fullName evidence="2">Uncharacterized protein</fullName>
    </submittedName>
</protein>
<sequence length="102" mass="11829">MNDGFRGITDHTITWDDRIPVSITMDLGRGRKVEVNLINKQLTQLEGRPLKDKQRDWVMHMAEYLMRQALLKRHEDETGEKSPGAKPVTFSARPNPDVTWWG</sequence>